<dbReference type="PROSITE" id="PS00198">
    <property type="entry name" value="4FE4S_FER_1"/>
    <property type="match status" value="1"/>
</dbReference>
<evidence type="ECO:0000256" key="4">
    <source>
        <dbReference type="ARBA" id="ARBA00004170"/>
    </source>
</evidence>
<comment type="similarity">
    <text evidence="6 29">Belongs to the complex I 49 kDa subunit family.</text>
</comment>
<comment type="subunit">
    <text evidence="8 30">NDH is composed of at least 16 different subunits, 5 of which are encoded in the nucleus.</text>
</comment>
<dbReference type="EMBL" id="WHWC01000020">
    <property type="protein sequence ID" value="KAG8363223.1"/>
    <property type="molecule type" value="Genomic_DNA"/>
</dbReference>
<dbReference type="GO" id="GO:0009773">
    <property type="term" value="P:photosynthetic electron transport in photosystem I"/>
    <property type="evidence" value="ECO:0007669"/>
    <property type="project" value="InterPro"/>
</dbReference>
<evidence type="ECO:0000256" key="23">
    <source>
        <dbReference type="ARBA" id="ARBA00023027"/>
    </source>
</evidence>
<dbReference type="InterPro" id="IPR001750">
    <property type="entry name" value="ND/Mrp_TM"/>
</dbReference>
<geneLocation type="chloroplast" evidence="32"/>
<evidence type="ECO:0000256" key="8">
    <source>
        <dbReference type="ARBA" id="ARBA00011199"/>
    </source>
</evidence>
<dbReference type="InterPro" id="IPR001135">
    <property type="entry name" value="NADH_Q_OxRdtase_suD"/>
</dbReference>
<keyword evidence="23 29" id="KW-0520">NAD</keyword>
<evidence type="ECO:0000256" key="11">
    <source>
        <dbReference type="ARBA" id="ARBA00022528"/>
    </source>
</evidence>
<name>A0AAV6W0I6_9LAMI</name>
<evidence type="ECO:0000256" key="21">
    <source>
        <dbReference type="ARBA" id="ARBA00022989"/>
    </source>
</evidence>
<feature type="transmembrane region" description="Helical" evidence="30">
    <location>
        <begin position="353"/>
        <end position="372"/>
    </location>
</feature>
<keyword evidence="13 30" id="KW-0934">Plastid</keyword>
<dbReference type="NCBIfam" id="NF004739">
    <property type="entry name" value="PRK06075.1"/>
    <property type="match status" value="1"/>
</dbReference>
<comment type="cofactor">
    <cofactor evidence="1">
        <name>[4Fe-4S] cluster</name>
        <dbReference type="ChEBI" id="CHEBI:49883"/>
    </cofactor>
</comment>
<dbReference type="InterPro" id="IPR017900">
    <property type="entry name" value="4Fe4S_Fe_S_CS"/>
</dbReference>
<feature type="domain" description="4Fe-4S ferredoxin-type" evidence="31">
    <location>
        <begin position="685"/>
        <end position="714"/>
    </location>
</feature>
<dbReference type="Pfam" id="PF01010">
    <property type="entry name" value="Proton_antipo_C"/>
    <property type="match status" value="1"/>
</dbReference>
<evidence type="ECO:0000256" key="17">
    <source>
        <dbReference type="ARBA" id="ARBA00022857"/>
    </source>
</evidence>
<dbReference type="PROSITE" id="PS51379">
    <property type="entry name" value="4FE4S_FER_2"/>
    <property type="match status" value="1"/>
</dbReference>
<evidence type="ECO:0000256" key="15">
    <source>
        <dbReference type="ARBA" id="ARBA00022719"/>
    </source>
</evidence>
<evidence type="ECO:0000256" key="1">
    <source>
        <dbReference type="ARBA" id="ARBA00001966"/>
    </source>
</evidence>
<feature type="transmembrane region" description="Helical" evidence="30">
    <location>
        <begin position="445"/>
        <end position="470"/>
    </location>
</feature>
<keyword evidence="18 30" id="KW-0618">Plastoquinone</keyword>
<keyword evidence="33" id="KW-1185">Reference proteome</keyword>
<evidence type="ECO:0000313" key="33">
    <source>
        <dbReference type="Proteomes" id="UP000826271"/>
    </source>
</evidence>
<evidence type="ECO:0000256" key="30">
    <source>
        <dbReference type="RuleBase" id="RU364062"/>
    </source>
</evidence>
<evidence type="ECO:0000256" key="2">
    <source>
        <dbReference type="ARBA" id="ARBA00003402"/>
    </source>
</evidence>
<comment type="function">
    <text evidence="2">Apoprotein for the two 4Fe-4S centers FA and FB of photosystem I (PSI); essential for photochemical activity. FB is the terminal electron acceptor of PSI, donating electrons to ferredoxin. The C-terminus interacts with PsaA/B/D and helps assemble the protein into the PSI complex. Required for binding of PsaD and PsaE to PSI. PSI is a plastocyanin-ferredoxin oxidoreductase, converting photonic excitation into a charge separation, which transfers an electron from the donor P700 chlorophyll pair to the spectroscopically characterized acceptors A0, A1, FX, FA and FB in turn.</text>
</comment>
<dbReference type="GO" id="GO:0016651">
    <property type="term" value="F:oxidoreductase activity, acting on NAD(P)H"/>
    <property type="evidence" value="ECO:0007669"/>
    <property type="project" value="InterPro"/>
</dbReference>
<organism evidence="32 33">
    <name type="scientific">Buddleja alternifolia</name>
    <dbReference type="NCBI Taxonomy" id="168488"/>
    <lineage>
        <taxon>Eukaryota</taxon>
        <taxon>Viridiplantae</taxon>
        <taxon>Streptophyta</taxon>
        <taxon>Embryophyta</taxon>
        <taxon>Tracheophyta</taxon>
        <taxon>Spermatophyta</taxon>
        <taxon>Magnoliopsida</taxon>
        <taxon>eudicotyledons</taxon>
        <taxon>Gunneridae</taxon>
        <taxon>Pentapetalae</taxon>
        <taxon>asterids</taxon>
        <taxon>lamiids</taxon>
        <taxon>Lamiales</taxon>
        <taxon>Scrophulariaceae</taxon>
        <taxon>Buddlejeae</taxon>
        <taxon>Buddleja</taxon>
    </lineage>
</organism>
<dbReference type="PROSITE" id="PS00667">
    <property type="entry name" value="COMPLEX1_ND1_1"/>
    <property type="match status" value="1"/>
</dbReference>
<feature type="transmembrane region" description="Helical" evidence="30">
    <location>
        <begin position="781"/>
        <end position="798"/>
    </location>
</feature>
<comment type="caution">
    <text evidence="32">The sequence shown here is derived from an EMBL/GenBank/DDBJ whole genome shotgun (WGS) entry which is preliminary data.</text>
</comment>
<comment type="subcellular location">
    <subcellularLocation>
        <location evidence="4">Membrane</location>
        <topology evidence="4">Peripheral membrane protein</topology>
    </subcellularLocation>
    <subcellularLocation>
        <location evidence="5 30">Plastid</location>
        <location evidence="5 30">Chloroplast thylakoid membrane</location>
        <topology evidence="5 30">Multi-pass membrane protein</topology>
    </subcellularLocation>
</comment>
<keyword evidence="19 29" id="KW-1278">Translocase</keyword>
<dbReference type="InterPro" id="IPR002128">
    <property type="entry name" value="NADH_UbQ_OxRdtase_chlpt_su5_C"/>
</dbReference>
<dbReference type="InterPro" id="IPR029014">
    <property type="entry name" value="NiFe-Hase_large"/>
</dbReference>
<dbReference type="InterPro" id="IPR014029">
    <property type="entry name" value="NADH_UbQ_OxRdtase_49kDa_CS"/>
</dbReference>
<feature type="transmembrane region" description="Helical" evidence="30">
    <location>
        <begin position="600"/>
        <end position="625"/>
    </location>
</feature>
<keyword evidence="17 30" id="KW-0521">NADP</keyword>
<keyword evidence="10 29" id="KW-0813">Transport</keyword>
<evidence type="ECO:0000256" key="6">
    <source>
        <dbReference type="ARBA" id="ARBA00005769"/>
    </source>
</evidence>
<comment type="function">
    <text evidence="3 30">NDH shuttles electrons from NAD(P)H:plastoquinone, via FMN and iron-sulfur (Fe-S) centers, to quinones in the photosynthetic chain and possibly in a chloroplast respiratory chain. The immediate electron acceptor for the enzyme in this species is believed to be plastoquinone. Couples the redox reaction to proton translocation, and thus conserves the redox energy in a proton gradient.</text>
</comment>
<dbReference type="AlphaFoldDB" id="A0AAV6W0I6"/>
<evidence type="ECO:0000256" key="5">
    <source>
        <dbReference type="ARBA" id="ARBA00004454"/>
    </source>
</evidence>
<dbReference type="InterPro" id="IPR022885">
    <property type="entry name" value="NDH1_su_D/H"/>
</dbReference>
<dbReference type="PROSITE" id="PS00535">
    <property type="entry name" value="COMPLEX1_49K"/>
    <property type="match status" value="1"/>
</dbReference>
<dbReference type="Gene3D" id="3.30.70.20">
    <property type="match status" value="1"/>
</dbReference>
<evidence type="ECO:0000256" key="28">
    <source>
        <dbReference type="ARBA" id="ARBA00048912"/>
    </source>
</evidence>
<dbReference type="GO" id="GO:0051539">
    <property type="term" value="F:4 iron, 4 sulfur cluster binding"/>
    <property type="evidence" value="ECO:0007669"/>
    <property type="project" value="InterPro"/>
</dbReference>
<feature type="transmembrane region" description="Helical" evidence="30">
    <location>
        <begin position="738"/>
        <end position="760"/>
    </location>
</feature>
<evidence type="ECO:0000256" key="18">
    <source>
        <dbReference type="ARBA" id="ARBA00022957"/>
    </source>
</evidence>
<proteinExistence type="inferred from homology"/>
<protein>
    <recommendedName>
        <fullName evidence="9 30">NAD(P)H-quinone oxidoreductase subunit 5, chloroplastic</fullName>
        <ecNumber evidence="30">7.1.1.-</ecNumber>
    </recommendedName>
    <alternativeName>
        <fullName evidence="30">NADH-plastoquinone oxidoreductase subunit 5</fullName>
    </alternativeName>
</protein>
<sequence>MHGVLRLIVTLDGEDVIECEPILGYLHRGMEKIAENRTIIQYLPYVTRWDYLATMFTEAITVNGPEQLGNIQVPKRASYIRAIMLELSRIASHLLWLGPFMADIGAQTPFFYILRERELIYDLFEAATGMRMMHNYFRIGGVAADLPHGWIDKCLDFCDYFLTGVAEYEKLITRNPIFLERVEGVGIIGAEEALNWGLSGPMLRASGIQWDLRKVDRYECYDEFDWEIQWQKEGDSLARYLVRISEMTESIKIIQQVLEGIPGGPYENLEIRRFDRIKDPEWNDFDYRFISKKPSPTFELSKQELYVRVEAPKGELGIFLIGDQSVFPWRWKIRPPGFINLQILPQLVKRMKLADIMTILGITLGVLVIVWLEREISAGIQQRIGPEYAGPLGILQALADGTKLLFKENLLPSRGDTRLFSIGPSIAVISILLSYSVIPFSYRLILADLSIGVFLWIAVSSLAPIGLLMSGYGSNNKYSFLGGLRAAAQSISYEIPLTLCVLSISLRVIRLSTVDIVEAQSKYGFWGWNLWRQPIGFIVFLISSLAECERLPFDLPEAEEELVAVLYLGGWNLSIPYIFVPELFDISKVFGTIIEYYKDFHLWTVGDGVTSMVCTSLFISLITTIPDTSWYLWVDHKSKYAIAAAEAAIGLAIVSSIYRCTQCVRACPTDVLEMIPWDGCKAKQIASAPRTEDCVGCKRCESACPTDFLSVRVYLWSETTRSMGLGIGSITDMGLNGALLQIISHGFIGAALFFLAGTTYDRIRLLYLDEMGGIAIPMPKIFTMFSSFSMASLALPVAKSAQFPLHVWLPDAMEGPTPISALIHAATMVAAGIFLVARLLPLFILIPYIMNLISLIGIITVLLGATLALAQKDIKRGLAYSTMSQLGYMMLALGMGSYRSALFHLITHAYSKALLFLGSGSVIHSMETIVGYSPDKRIPFNQEGTDLDILSKWLAPSINLLHQKSKDSVDWSCRNKVQVYRSVRMPQLHTSLHFHLTPIVMINGSSRRDLLLNSQNFCRSIPAGAENPSLSRLCYRKLWGSRNRRALILGWAYYLDAFSSYPLRTWLPSVYRGHDNWYTRATALPLGTVGSLRPTFVPARRVGLAVKLPSAFALEGQSPSGPRKPLHASVTFWEAYAP</sequence>
<dbReference type="GO" id="GO:0051287">
    <property type="term" value="F:NAD binding"/>
    <property type="evidence" value="ECO:0007669"/>
    <property type="project" value="InterPro"/>
</dbReference>
<dbReference type="Gene3D" id="1.10.645.10">
    <property type="entry name" value="Cytochrome-c3 Hydrogenase, chain B"/>
    <property type="match status" value="1"/>
</dbReference>
<dbReference type="EC" id="7.1.1.-" evidence="30"/>
<evidence type="ECO:0000256" key="20">
    <source>
        <dbReference type="ARBA" id="ARBA00022982"/>
    </source>
</evidence>
<dbReference type="Proteomes" id="UP000826271">
    <property type="component" value="Unassembled WGS sequence"/>
</dbReference>
<dbReference type="SUPFAM" id="SSF56762">
    <property type="entry name" value="HydB/Nqo4-like"/>
    <property type="match status" value="1"/>
</dbReference>
<evidence type="ECO:0000256" key="16">
    <source>
        <dbReference type="ARBA" id="ARBA00022836"/>
    </source>
</evidence>
<feature type="transmembrane region" description="Helical" evidence="30">
    <location>
        <begin position="886"/>
        <end position="906"/>
    </location>
</feature>
<keyword evidence="12" id="KW-0602">Photosynthesis</keyword>
<dbReference type="Pfam" id="PF00361">
    <property type="entry name" value="Proton_antipo_M"/>
    <property type="match status" value="2"/>
</dbReference>
<dbReference type="GO" id="GO:0048038">
    <property type="term" value="F:quinone binding"/>
    <property type="evidence" value="ECO:0007669"/>
    <property type="project" value="UniProtKB-KW"/>
</dbReference>
<keyword evidence="11 30" id="KW-0150">Chloroplast</keyword>
<feature type="transmembrane region" description="Helical" evidence="30">
    <location>
        <begin position="419"/>
        <end position="438"/>
    </location>
</feature>
<keyword evidence="14 30" id="KW-0812">Transmembrane</keyword>
<dbReference type="GO" id="GO:0009055">
    <property type="term" value="F:electron transfer activity"/>
    <property type="evidence" value="ECO:0007669"/>
    <property type="project" value="InterPro"/>
</dbReference>
<keyword evidence="16" id="KW-0603">Photosystem I</keyword>
<evidence type="ECO:0000256" key="14">
    <source>
        <dbReference type="ARBA" id="ARBA00022692"/>
    </source>
</evidence>
<comment type="catalytic activity">
    <reaction evidence="26 30">
        <text>a plastoquinone + NADPH + (n+1) H(+)(in) = a plastoquinol + NADP(+) + n H(+)(out)</text>
        <dbReference type="Rhea" id="RHEA:42612"/>
        <dbReference type="Rhea" id="RHEA-COMP:9561"/>
        <dbReference type="Rhea" id="RHEA-COMP:9562"/>
        <dbReference type="ChEBI" id="CHEBI:15378"/>
        <dbReference type="ChEBI" id="CHEBI:17757"/>
        <dbReference type="ChEBI" id="CHEBI:57783"/>
        <dbReference type="ChEBI" id="CHEBI:58349"/>
        <dbReference type="ChEBI" id="CHEBI:62192"/>
    </reaction>
</comment>
<evidence type="ECO:0000256" key="10">
    <source>
        <dbReference type="ARBA" id="ARBA00022448"/>
    </source>
</evidence>
<comment type="similarity">
    <text evidence="7 30">Belongs to the complex I subunit 5 family.</text>
</comment>
<dbReference type="InterPro" id="IPR017896">
    <property type="entry name" value="4Fe4S_Fe-S-bd"/>
</dbReference>
<evidence type="ECO:0000256" key="25">
    <source>
        <dbReference type="ARBA" id="ARBA00023136"/>
    </source>
</evidence>
<keyword evidence="24 30" id="KW-0793">Thylakoid</keyword>
<dbReference type="PANTHER" id="PTHR11993:SF10">
    <property type="entry name" value="NADH DEHYDROGENASE [UBIQUINONE] IRON-SULFUR PROTEIN 2, MITOCHONDRIAL"/>
    <property type="match status" value="1"/>
</dbReference>
<dbReference type="SUPFAM" id="SSF54862">
    <property type="entry name" value="4Fe-4S ferredoxins"/>
    <property type="match status" value="1"/>
</dbReference>
<dbReference type="Pfam" id="PF12838">
    <property type="entry name" value="Fer4_7"/>
    <property type="match status" value="1"/>
</dbReference>
<keyword evidence="15 30" id="KW-0874">Quinone</keyword>
<dbReference type="Pfam" id="PF00346">
    <property type="entry name" value="Complex1_49kDa"/>
    <property type="match status" value="1"/>
</dbReference>
<comment type="catalytic activity">
    <reaction evidence="28">
        <text>reduced [plastocyanin] + hnu + oxidized [2Fe-2S]-[ferredoxin] = oxidized [plastocyanin] + reduced [2Fe-2S]-[ferredoxin]</text>
        <dbReference type="Rhea" id="RHEA:30407"/>
        <dbReference type="Rhea" id="RHEA-COMP:10000"/>
        <dbReference type="Rhea" id="RHEA-COMP:10001"/>
        <dbReference type="Rhea" id="RHEA-COMP:10039"/>
        <dbReference type="Rhea" id="RHEA-COMP:10040"/>
        <dbReference type="ChEBI" id="CHEBI:29036"/>
        <dbReference type="ChEBI" id="CHEBI:30212"/>
        <dbReference type="ChEBI" id="CHEBI:33737"/>
        <dbReference type="ChEBI" id="CHEBI:33738"/>
        <dbReference type="ChEBI" id="CHEBI:49552"/>
        <dbReference type="EC" id="1.97.1.12"/>
    </reaction>
</comment>
<evidence type="ECO:0000256" key="26">
    <source>
        <dbReference type="ARBA" id="ARBA00047726"/>
    </source>
</evidence>
<evidence type="ECO:0000256" key="22">
    <source>
        <dbReference type="ARBA" id="ARBA00023002"/>
    </source>
</evidence>
<evidence type="ECO:0000256" key="13">
    <source>
        <dbReference type="ARBA" id="ARBA00022640"/>
    </source>
</evidence>
<keyword evidence="22" id="KW-0560">Oxidoreductase</keyword>
<reference evidence="32" key="1">
    <citation type="submission" date="2019-10" db="EMBL/GenBank/DDBJ databases">
        <authorList>
            <person name="Zhang R."/>
            <person name="Pan Y."/>
            <person name="Wang J."/>
            <person name="Ma R."/>
            <person name="Yu S."/>
        </authorList>
    </citation>
    <scope>NUCLEOTIDE SEQUENCE</scope>
    <source>
        <strain evidence="32">LA-IB0</strain>
        <tissue evidence="32">Leaf</tissue>
    </source>
</reference>
<feature type="transmembrane region" description="Helical" evidence="30">
    <location>
        <begin position="849"/>
        <end position="870"/>
    </location>
</feature>
<evidence type="ECO:0000256" key="19">
    <source>
        <dbReference type="ARBA" id="ARBA00022967"/>
    </source>
</evidence>
<comment type="caution">
    <text evidence="30">Lacks conserved residue(s) required for the propagation of feature annotation.</text>
</comment>
<keyword evidence="21 30" id="KW-1133">Transmembrane helix</keyword>
<keyword evidence="20" id="KW-0249">Electron transport</keyword>
<evidence type="ECO:0000256" key="3">
    <source>
        <dbReference type="ARBA" id="ARBA00004059"/>
    </source>
</evidence>
<dbReference type="GO" id="GO:0009522">
    <property type="term" value="C:photosystem I"/>
    <property type="evidence" value="ECO:0007669"/>
    <property type="project" value="UniProtKB-KW"/>
</dbReference>
<evidence type="ECO:0000313" key="32">
    <source>
        <dbReference type="EMBL" id="KAG8363223.1"/>
    </source>
</evidence>
<dbReference type="NCBIfam" id="TIGR03048">
    <property type="entry name" value="PS_I_psaC"/>
    <property type="match status" value="1"/>
</dbReference>
<gene>
    <name evidence="30" type="primary">ndhF</name>
    <name evidence="32" type="ORF">BUALT_BualtPtG0005800</name>
</gene>
<dbReference type="GO" id="GO:0009535">
    <property type="term" value="C:chloroplast thylakoid membrane"/>
    <property type="evidence" value="ECO:0007669"/>
    <property type="project" value="UniProtKB-SubCell"/>
</dbReference>
<evidence type="ECO:0000256" key="7">
    <source>
        <dbReference type="ARBA" id="ARBA00008200"/>
    </source>
</evidence>
<comment type="catalytic activity">
    <reaction evidence="27 30">
        <text>a plastoquinone + NADH + (n+1) H(+)(in) = a plastoquinol + NAD(+) + n H(+)(out)</text>
        <dbReference type="Rhea" id="RHEA:42608"/>
        <dbReference type="Rhea" id="RHEA-COMP:9561"/>
        <dbReference type="Rhea" id="RHEA-COMP:9562"/>
        <dbReference type="ChEBI" id="CHEBI:15378"/>
        <dbReference type="ChEBI" id="CHEBI:17757"/>
        <dbReference type="ChEBI" id="CHEBI:57540"/>
        <dbReference type="ChEBI" id="CHEBI:57945"/>
        <dbReference type="ChEBI" id="CHEBI:62192"/>
    </reaction>
</comment>
<dbReference type="InterPro" id="IPR018086">
    <property type="entry name" value="NADH_UbQ_OxRdtase_su1_CS"/>
</dbReference>
<evidence type="ECO:0000256" key="9">
    <source>
        <dbReference type="ARBA" id="ARBA00018648"/>
    </source>
</evidence>
<dbReference type="InterPro" id="IPR017491">
    <property type="entry name" value="PSI_PsaC"/>
</dbReference>
<dbReference type="NCBIfam" id="NF005649">
    <property type="entry name" value="PRK07415.1"/>
    <property type="match status" value="1"/>
</dbReference>
<accession>A0AAV6W0I6</accession>
<evidence type="ECO:0000256" key="27">
    <source>
        <dbReference type="ARBA" id="ARBA00048026"/>
    </source>
</evidence>
<evidence type="ECO:0000256" key="29">
    <source>
        <dbReference type="RuleBase" id="RU003685"/>
    </source>
</evidence>
<feature type="transmembrane region" description="Helical" evidence="30">
    <location>
        <begin position="818"/>
        <end position="837"/>
    </location>
</feature>
<dbReference type="PANTHER" id="PTHR11993">
    <property type="entry name" value="NADH-UBIQUINONE OXIDOREDUCTASE 49 KDA SUBUNIT"/>
    <property type="match status" value="1"/>
</dbReference>
<evidence type="ECO:0000259" key="31">
    <source>
        <dbReference type="PROSITE" id="PS51379"/>
    </source>
</evidence>
<keyword evidence="25 30" id="KW-0472">Membrane</keyword>
<evidence type="ECO:0000256" key="24">
    <source>
        <dbReference type="ARBA" id="ARBA00023078"/>
    </source>
</evidence>
<evidence type="ECO:0000256" key="12">
    <source>
        <dbReference type="ARBA" id="ARBA00022531"/>
    </source>
</evidence>